<evidence type="ECO:0000313" key="4">
    <source>
        <dbReference type="Proteomes" id="UP001201163"/>
    </source>
</evidence>
<evidence type="ECO:0000259" key="2">
    <source>
        <dbReference type="Pfam" id="PF20262"/>
    </source>
</evidence>
<feature type="compositionally biased region" description="Polar residues" evidence="1">
    <location>
        <begin position="50"/>
        <end position="64"/>
    </location>
</feature>
<proteinExistence type="predicted"/>
<feature type="region of interest" description="Disordered" evidence="1">
    <location>
        <begin position="2191"/>
        <end position="2212"/>
    </location>
</feature>
<feature type="domain" description="Protein UNC80 C-terminal" evidence="2">
    <location>
        <begin position="1390"/>
        <end position="1545"/>
    </location>
</feature>
<feature type="compositionally biased region" description="Low complexity" evidence="1">
    <location>
        <begin position="124"/>
        <end position="137"/>
    </location>
</feature>
<feature type="region of interest" description="Disordered" evidence="1">
    <location>
        <begin position="2043"/>
        <end position="2088"/>
    </location>
</feature>
<dbReference type="SUPFAM" id="SSF48371">
    <property type="entry name" value="ARM repeat"/>
    <property type="match status" value="1"/>
</dbReference>
<dbReference type="InterPro" id="IPR016024">
    <property type="entry name" value="ARM-type_fold"/>
</dbReference>
<dbReference type="PANTHER" id="PTHR31781">
    <property type="entry name" value="UNC80"/>
    <property type="match status" value="1"/>
</dbReference>
<feature type="compositionally biased region" description="Polar residues" evidence="1">
    <location>
        <begin position="1114"/>
        <end position="1123"/>
    </location>
</feature>
<gene>
    <name evidence="3" type="ORF">EDB92DRAFT_2013926</name>
</gene>
<sequence>MSSDDSDTGGGRLRRRPQGFRPLPRPSLSSGSVGQSIPELPELNEVHGSAPSNELTRIATSSHSAGLGGENAPSNDPRNIFFVGTVLTESPVSSPSPSDDQRPFSLGLRPPRGPLPRPRPVKKSSLLSNISSSASDLATIDEPPSPSRRRWDDLRHHFLPSRASDIQSSSTPPPAFFAPPRPSTPKQFRMPKLGFRQVVEQAPEALVDQITRFGDDILRASRAVRSAEPKAQRREREGTLATVATSFNMSFMNSNASLGLGTPTSNSLPPSRAKAVRRPPSLQSMSVSHSPSAAPASLCTVISYYASITPSQQDSTIVLPHESEVLSTLLLPFVSVRREKDVNEQLQAMEAFETIVKTWRAASEVAFLERCVWCCKVARITQDKTGARMKALVALSTYLFSSAGLFAAGSFVHLQTLFQSLFSLQVSLLAEGDPEGASYVRELIDGVRKVGRKEGLGSSMLVQKYEVQLVSEADTQAILEFAVIMALAACLESAMQGEHRYILHHLAEMKESGFGDIVSSHHSPDLMRIKSLCVAHCSHALLSFLPSSDGAQRSLEDHHLVFRTLTESLVPMAHNLVHDEVFDCKVVSARLALNILRLSGKETGIASLIGEWYHGHDQWRTAFEAAIQTMVKEDDWQTVVTLLTALMERLPNELRLPAATKFLPALNEKLVLDPPPLPFPEFTELLEIVSQKLPKLFYKPLFACAAGTKTSSVLDHLRTVAMLARYLPSFWIRDAEMLLVVIMSDSRSTDQDPQGDVGPQWGQVRLGQLAILIELIAHVRSERHGKDAQTISTPAFLTQARFFFAFEHRLGAFLDGKERTLLIPGSLKPAQWLSRVMSWILSSEEDTRAAQSNIITIHEALTDIYGSLQRWSPTLRKHESVFLLSPSASLDGGLSPTHPPAITPPPFLTFFARGRHLESFFKGLLSNSLRLLVAVSGLLSKEDHESLCPFLWQSCLTQASSEIQASATFLIMQCAEKAPTAVLNLIKADIKSSEAPIRLLAARRLSLISGWRFQMLSQEYLVDKNYRRPFKYAPTPVSFMPTDIGSSSFVFREDSEKGSVVNGRVLPLELRKRLADIGWTQDENPTDQKREWIMTPFSLFSMQQLEKLDAGLPTSVTSSSSQHGTHESPSPPLAEQRSLSSSSSPHGVKRRSIFVPTLASILPDLAALAYDTDHTVANASRVTVMDLMRHDPTLITRPAFDVLSTGETSFQFVFSVLRRYIYTHSTLPPAMAHHLFNHLAGFLKFSARQGEGEDTLMRFAYTVPLLSKLVSQVSDMSLRELRRAKVDIFLIPSGSLWFSSPTPTGPMFPRSLGEITSSSEVATLHRLGRVVLVRVAQNLLFMNMLKRNRQEVQAIRKNMSRLVLPTTADADQRSSDPLSFLPKKERTTYFKTTLGANTSALSLLLSRCHVLLVTEIFRSLPRHLNDRSELAVIIDGLNEILLVHGDDIGIVAHVLIGEAIVAFGRSLTHSALALMTASARFHRLFTSGGGYTLFISVLFKVYSESESNEGVRLAIEYCINRFYAVHQEAFVFQALNVLSHIVMLPEVDGPWVAKQIFLLLSTLKDHSPVHAADAAGIHGSNKTQEQEALMVRTAEEKPQAFLALLRRGSGSQGENVGIMVPDQYEGSNLALDNFVRLLLTVIGHNPNIRRAEQFLRLLRLMAPHIYESSPAARNVLQEGISALSTIFISRSAGKPKSAENPQISGDETSNVFSQAAAASIDLFEAAKSPSDFVEMRLDYLSLVAEFTKCGGYFGPVALGRIFGLVRIMFKESDPVEGERVASFLGSFTRNVLVRGSSNLQLKQVLTFLNELAPILKAYAADADFSGVLEVVVQLAEDPVYANQPAFSLIVVTHFCAAGLEVYERLALEGPTFFTPFQHALVRLLCRATLLAGADVVSLIEQRHLTFEFVAGILYPMTLNLPTAAEVASDTRWMVESWRRTATIRTSICLLHLAMQACQRQGPASDKVEKSSQPERSRSEKRKKGFVKRSPAATLSIALQTLKVIVLRAEDDISKFSPGIWVQMGSLLKSVLSVGSARFAVRNEGVSMPPSPTEPFATLKPRPSEDSDPFRSLSPHINPSRPQSPLPLSSPQPSLIDYLLWSMLEFVCRRRSSLMLQMRLFLQETTATLNEELRAQQALPVRDRRLSYASAFSKPRGKSGYWSRTPSPDASPFLAPVRPNYEDVLLTPPKLERKPGYARSPTTPGGSGVAEPRIVHLGPVDNFDMFRRSPSPGLWETGAKSRRWLMANSTSIKSAKLVLATYRRIRAVQQIMGYTELITVPDSVDGNEDDVRVWSRGRALRAIESETADLMEEFWESTTEDQG</sequence>
<name>A0AAD4Q8Y5_9AGAM</name>
<dbReference type="EMBL" id="JAKELL010000045">
    <property type="protein sequence ID" value="KAH8987795.1"/>
    <property type="molecule type" value="Genomic_DNA"/>
</dbReference>
<protein>
    <recommendedName>
        <fullName evidence="2">Protein UNC80 C-terminal domain-containing protein</fullName>
    </recommendedName>
</protein>
<reference evidence="3" key="1">
    <citation type="submission" date="2022-01" db="EMBL/GenBank/DDBJ databases">
        <title>Comparative genomics reveals a dynamic genome evolution in the ectomycorrhizal milk-cap (Lactarius) mushrooms.</title>
        <authorList>
            <consortium name="DOE Joint Genome Institute"/>
            <person name="Lebreton A."/>
            <person name="Tang N."/>
            <person name="Kuo A."/>
            <person name="LaButti K."/>
            <person name="Drula E."/>
            <person name="Barry K."/>
            <person name="Clum A."/>
            <person name="Lipzen A."/>
            <person name="Mousain D."/>
            <person name="Ng V."/>
            <person name="Wang R."/>
            <person name="Wang X."/>
            <person name="Dai Y."/>
            <person name="Henrissat B."/>
            <person name="Grigoriev I.V."/>
            <person name="Guerin-Laguette A."/>
            <person name="Yu F."/>
            <person name="Martin F.M."/>
        </authorList>
    </citation>
    <scope>NUCLEOTIDE SEQUENCE</scope>
    <source>
        <strain evidence="3">QP</strain>
    </source>
</reference>
<dbReference type="Pfam" id="PF20262">
    <property type="entry name" value="UNC80_C"/>
    <property type="match status" value="2"/>
</dbReference>
<dbReference type="GO" id="GO:0055080">
    <property type="term" value="P:monoatomic cation homeostasis"/>
    <property type="evidence" value="ECO:0007669"/>
    <property type="project" value="TreeGrafter"/>
</dbReference>
<evidence type="ECO:0000313" key="3">
    <source>
        <dbReference type="EMBL" id="KAH8987795.1"/>
    </source>
</evidence>
<feature type="region of interest" description="Disordered" evidence="1">
    <location>
        <begin position="258"/>
        <end position="292"/>
    </location>
</feature>
<feature type="region of interest" description="Disordered" evidence="1">
    <location>
        <begin position="1961"/>
        <end position="1986"/>
    </location>
</feature>
<keyword evidence="4" id="KW-1185">Reference proteome</keyword>
<feature type="compositionally biased region" description="Basic and acidic residues" evidence="1">
    <location>
        <begin position="1965"/>
        <end position="1977"/>
    </location>
</feature>
<dbReference type="InterPro" id="IPR046460">
    <property type="entry name" value="UNC80_C"/>
</dbReference>
<feature type="region of interest" description="Disordered" evidence="1">
    <location>
        <begin position="1111"/>
        <end position="1148"/>
    </location>
</feature>
<dbReference type="GO" id="GO:0005261">
    <property type="term" value="F:monoatomic cation channel activity"/>
    <property type="evidence" value="ECO:0007669"/>
    <property type="project" value="TreeGrafter"/>
</dbReference>
<dbReference type="PANTHER" id="PTHR31781:SF1">
    <property type="entry name" value="PROTEIN UNC-80 HOMOLOG"/>
    <property type="match status" value="1"/>
</dbReference>
<feature type="domain" description="Protein UNC80 C-terminal" evidence="2">
    <location>
        <begin position="1181"/>
        <end position="1283"/>
    </location>
</feature>
<dbReference type="Proteomes" id="UP001201163">
    <property type="component" value="Unassembled WGS sequence"/>
</dbReference>
<comment type="caution">
    <text evidence="3">The sequence shown here is derived from an EMBL/GenBank/DDBJ whole genome shotgun (WGS) entry which is preliminary data.</text>
</comment>
<feature type="region of interest" description="Disordered" evidence="1">
    <location>
        <begin position="1"/>
        <end position="151"/>
    </location>
</feature>
<organism evidence="3 4">
    <name type="scientific">Lactarius akahatsu</name>
    <dbReference type="NCBI Taxonomy" id="416441"/>
    <lineage>
        <taxon>Eukaryota</taxon>
        <taxon>Fungi</taxon>
        <taxon>Dikarya</taxon>
        <taxon>Basidiomycota</taxon>
        <taxon>Agaricomycotina</taxon>
        <taxon>Agaricomycetes</taxon>
        <taxon>Russulales</taxon>
        <taxon>Russulaceae</taxon>
        <taxon>Lactarius</taxon>
    </lineage>
</organism>
<dbReference type="GO" id="GO:0034703">
    <property type="term" value="C:cation channel complex"/>
    <property type="evidence" value="ECO:0007669"/>
    <property type="project" value="TreeGrafter"/>
</dbReference>
<accession>A0AAD4Q8Y5</accession>
<evidence type="ECO:0000256" key="1">
    <source>
        <dbReference type="SAM" id="MobiDB-lite"/>
    </source>
</evidence>